<feature type="chain" id="PRO_5041214749" evidence="1">
    <location>
        <begin position="24"/>
        <end position="80"/>
    </location>
</feature>
<dbReference type="AlphaFoldDB" id="A0AA35XFM2"/>
<protein>
    <submittedName>
        <fullName evidence="2">Uncharacterized protein</fullName>
    </submittedName>
</protein>
<evidence type="ECO:0000313" key="3">
    <source>
        <dbReference type="Proteomes" id="UP001174909"/>
    </source>
</evidence>
<keyword evidence="1" id="KW-0732">Signal</keyword>
<gene>
    <name evidence="2" type="ORF">GBAR_LOCUS27779</name>
</gene>
<accession>A0AA35XFM2</accession>
<evidence type="ECO:0000313" key="2">
    <source>
        <dbReference type="EMBL" id="CAI8050621.1"/>
    </source>
</evidence>
<feature type="signal peptide" evidence="1">
    <location>
        <begin position="1"/>
        <end position="23"/>
    </location>
</feature>
<dbReference type="Proteomes" id="UP001174909">
    <property type="component" value="Unassembled WGS sequence"/>
</dbReference>
<reference evidence="2" key="1">
    <citation type="submission" date="2023-03" db="EMBL/GenBank/DDBJ databases">
        <authorList>
            <person name="Steffen K."/>
            <person name="Cardenas P."/>
        </authorList>
    </citation>
    <scope>NUCLEOTIDE SEQUENCE</scope>
</reference>
<keyword evidence="3" id="KW-1185">Reference proteome</keyword>
<proteinExistence type="predicted"/>
<sequence>MERANGLRVAAVLVILVLRQAEGQSNIDTRLPIMRRSPGRTNESHYESHLDDLFGFAFAFHEMEEILSGDGAEQAAGKTR</sequence>
<dbReference type="EMBL" id="CASHTH010003881">
    <property type="protein sequence ID" value="CAI8050621.1"/>
    <property type="molecule type" value="Genomic_DNA"/>
</dbReference>
<evidence type="ECO:0000256" key="1">
    <source>
        <dbReference type="SAM" id="SignalP"/>
    </source>
</evidence>
<organism evidence="2 3">
    <name type="scientific">Geodia barretti</name>
    <name type="common">Barrett's horny sponge</name>
    <dbReference type="NCBI Taxonomy" id="519541"/>
    <lineage>
        <taxon>Eukaryota</taxon>
        <taxon>Metazoa</taxon>
        <taxon>Porifera</taxon>
        <taxon>Demospongiae</taxon>
        <taxon>Heteroscleromorpha</taxon>
        <taxon>Tetractinellida</taxon>
        <taxon>Astrophorina</taxon>
        <taxon>Geodiidae</taxon>
        <taxon>Geodia</taxon>
    </lineage>
</organism>
<comment type="caution">
    <text evidence="2">The sequence shown here is derived from an EMBL/GenBank/DDBJ whole genome shotgun (WGS) entry which is preliminary data.</text>
</comment>
<name>A0AA35XFM2_GEOBA</name>